<feature type="transmembrane region" description="Helical" evidence="2">
    <location>
        <begin position="570"/>
        <end position="590"/>
    </location>
</feature>
<keyword evidence="1" id="KW-0175">Coiled coil</keyword>
<dbReference type="AlphaFoldDB" id="G0QXY4"/>
<feature type="domain" description="Anoctamin transmembrane" evidence="3">
    <location>
        <begin position="340"/>
        <end position="545"/>
    </location>
</feature>
<evidence type="ECO:0008006" key="7">
    <source>
        <dbReference type="Google" id="ProtNLM"/>
    </source>
</evidence>
<evidence type="ECO:0000259" key="3">
    <source>
        <dbReference type="Pfam" id="PF04547"/>
    </source>
</evidence>
<feature type="transmembrane region" description="Helical" evidence="2">
    <location>
        <begin position="440"/>
        <end position="458"/>
    </location>
</feature>
<evidence type="ECO:0000313" key="5">
    <source>
        <dbReference type="EMBL" id="EGR29936.1"/>
    </source>
</evidence>
<protein>
    <recommendedName>
        <fullName evidence="7">CSC1/OSCA1-like cytosolic domain-containing protein</fullName>
    </recommendedName>
</protein>
<dbReference type="OrthoDB" id="286234at2759"/>
<feature type="transmembrane region" description="Helical" evidence="2">
    <location>
        <begin position="545"/>
        <end position="564"/>
    </location>
</feature>
<dbReference type="eggNOG" id="ENOG502SEJF">
    <property type="taxonomic scope" value="Eukaryota"/>
</dbReference>
<dbReference type="GO" id="GO:0005227">
    <property type="term" value="F:calcium-activated cation channel activity"/>
    <property type="evidence" value="ECO:0007669"/>
    <property type="project" value="InterPro"/>
</dbReference>
<feature type="transmembrane region" description="Helical" evidence="2">
    <location>
        <begin position="111"/>
        <end position="132"/>
    </location>
</feature>
<feature type="transmembrane region" description="Helical" evidence="2">
    <location>
        <begin position="611"/>
        <end position="629"/>
    </location>
</feature>
<feature type="transmembrane region" description="Helical" evidence="2">
    <location>
        <begin position="350"/>
        <end position="373"/>
    </location>
</feature>
<dbReference type="RefSeq" id="XP_004031172.1">
    <property type="nucleotide sequence ID" value="XM_004031124.1"/>
</dbReference>
<sequence length="749" mass="88329">MNVFSGRNEAREKIGLFDENIELSFLGSGYPMYFDFVKGCLLVLFMILISSGAFNLLTNFQLGKDCQKEEGQQSYSNFFLKKEQLKPKIDCYDTWTTKLSYVNKIHNERLIYLQDIMNLITVCTIIFILQYLRTTQRNLNERCDELCISASDYTIWISQIPQYGDDVDDMETQLRNDIIQSLQNVFKQQYEEALNKQNFMKIANLTLSYKLDDINNVYKEKQKITEQFQNVYQLQNLNQEEKNQQLQELKAKAKEINQQITELKRQYYDGLNGKQNNQIFTGHAFVSFENENDKNLILDAYQAENKLFFGSKNLILINGQKVKVQQAPECTDVNWEFLQYSTFNQLKSNIISTLVTILLLVICGLIIFALMYIQDQINKNNEKDKLEDKQSKIFAILISAVIPALNYGLQIFLTQLSIFEKHYTRTEELSSLSIKLTISQFLNTAIMTFLIKVGFFYFNGQREQAAENIYSKTGLVFNQQYVFITSGLIAVVSLIVDPSRIVKIIMRYTNKKKIQTYFTQRQINALYEDVPSNLAQDYAALMKNMFVCIFYSPLIPLGIVIQFVSIGLLYFIQKVIYLIYLILFLQKWKLLNHRCVKYQVSHIVSQQMIEIMEFLLPLYTVFNLFKYIFLYNQRFLLLVLNLFFCILNKFKLVLFLTLLYFQDFSIYQYLRIKLTKNYFMQKKLTLLQQVIAIIQLNFNMQNINLFFIYFMKFKKQDYDRANPATDEIGKEALINKQKEIIIQYKNKNH</sequence>
<evidence type="ECO:0000259" key="4">
    <source>
        <dbReference type="Pfam" id="PF14703"/>
    </source>
</evidence>
<keyword evidence="2" id="KW-0472">Membrane</keyword>
<feature type="domain" description="CSC1/OSCA1-like cytosolic" evidence="4">
    <location>
        <begin position="152"/>
        <end position="336"/>
    </location>
</feature>
<feature type="transmembrane region" description="Helical" evidence="2">
    <location>
        <begin position="393"/>
        <end position="419"/>
    </location>
</feature>
<dbReference type="GO" id="GO:0005886">
    <property type="term" value="C:plasma membrane"/>
    <property type="evidence" value="ECO:0007669"/>
    <property type="project" value="TreeGrafter"/>
</dbReference>
<dbReference type="Pfam" id="PF14703">
    <property type="entry name" value="PHM7_cyt"/>
    <property type="match status" value="1"/>
</dbReference>
<dbReference type="InParanoid" id="G0QXY4"/>
<dbReference type="InterPro" id="IPR049452">
    <property type="entry name" value="Anoctamin_TM"/>
</dbReference>
<dbReference type="PANTHER" id="PTHR13018:SF83">
    <property type="entry name" value="RRM DOMAIN-CONTAINING PROTEIN"/>
    <property type="match status" value="1"/>
</dbReference>
<feature type="transmembrane region" description="Helical" evidence="2">
    <location>
        <begin position="478"/>
        <end position="496"/>
    </location>
</feature>
<name>G0QXY4_ICHMU</name>
<evidence type="ECO:0000256" key="2">
    <source>
        <dbReference type="SAM" id="Phobius"/>
    </source>
</evidence>
<keyword evidence="6" id="KW-1185">Reference proteome</keyword>
<evidence type="ECO:0000256" key="1">
    <source>
        <dbReference type="SAM" id="Coils"/>
    </source>
</evidence>
<proteinExistence type="predicted"/>
<reference evidence="5 6" key="1">
    <citation type="submission" date="2011-07" db="EMBL/GenBank/DDBJ databases">
        <authorList>
            <person name="Coyne R."/>
            <person name="Brami D."/>
            <person name="Johnson J."/>
            <person name="Hostetler J."/>
            <person name="Hannick L."/>
            <person name="Clark T."/>
            <person name="Cassidy-Hanley D."/>
            <person name="Inman J."/>
        </authorList>
    </citation>
    <scope>NUCLEOTIDE SEQUENCE [LARGE SCALE GENOMIC DNA]</scope>
    <source>
        <strain evidence="5 6">G5</strain>
    </source>
</reference>
<dbReference type="PANTHER" id="PTHR13018">
    <property type="entry name" value="PROBABLE MEMBRANE PROTEIN DUF221-RELATED"/>
    <property type="match status" value="1"/>
</dbReference>
<gene>
    <name evidence="5" type="ORF">IMG5_145910</name>
</gene>
<dbReference type="InterPro" id="IPR027815">
    <property type="entry name" value="CSC1/OSCA1-like_cyt"/>
</dbReference>
<dbReference type="EMBL" id="GL984091">
    <property type="protein sequence ID" value="EGR29936.1"/>
    <property type="molecule type" value="Genomic_DNA"/>
</dbReference>
<feature type="transmembrane region" description="Helical" evidence="2">
    <location>
        <begin position="635"/>
        <end position="661"/>
    </location>
</feature>
<feature type="transmembrane region" description="Helical" evidence="2">
    <location>
        <begin position="36"/>
        <end position="54"/>
    </location>
</feature>
<accession>G0QXY4</accession>
<dbReference type="GeneID" id="14906047"/>
<feature type="coiled-coil region" evidence="1">
    <location>
        <begin position="232"/>
        <end position="266"/>
    </location>
</feature>
<dbReference type="OMA" id="PNDISWQ"/>
<dbReference type="Pfam" id="PF04547">
    <property type="entry name" value="Anoctamin"/>
    <property type="match status" value="1"/>
</dbReference>
<dbReference type="InterPro" id="IPR045122">
    <property type="entry name" value="Csc1-like"/>
</dbReference>
<evidence type="ECO:0000313" key="6">
    <source>
        <dbReference type="Proteomes" id="UP000008983"/>
    </source>
</evidence>
<keyword evidence="2" id="KW-0812">Transmembrane</keyword>
<keyword evidence="2" id="KW-1133">Transmembrane helix</keyword>
<dbReference type="Proteomes" id="UP000008983">
    <property type="component" value="Unassembled WGS sequence"/>
</dbReference>
<organism evidence="5 6">
    <name type="scientific">Ichthyophthirius multifiliis</name>
    <name type="common">White spot disease agent</name>
    <name type="synonym">Ich</name>
    <dbReference type="NCBI Taxonomy" id="5932"/>
    <lineage>
        <taxon>Eukaryota</taxon>
        <taxon>Sar</taxon>
        <taxon>Alveolata</taxon>
        <taxon>Ciliophora</taxon>
        <taxon>Intramacronucleata</taxon>
        <taxon>Oligohymenophorea</taxon>
        <taxon>Hymenostomatida</taxon>
        <taxon>Ophryoglenina</taxon>
        <taxon>Ichthyophthirius</taxon>
    </lineage>
</organism>